<dbReference type="PANTHER" id="PTHR36721">
    <property type="entry name" value="PROLINE-RICH FAMILY PROTEIN"/>
    <property type="match status" value="1"/>
</dbReference>
<proteinExistence type="predicted"/>
<dbReference type="Proteomes" id="UP001627284">
    <property type="component" value="Unassembled WGS sequence"/>
</dbReference>
<feature type="region of interest" description="Disordered" evidence="1">
    <location>
        <begin position="29"/>
        <end position="84"/>
    </location>
</feature>
<evidence type="ECO:0000256" key="2">
    <source>
        <dbReference type="SAM" id="Phobius"/>
    </source>
</evidence>
<keyword evidence="2" id="KW-1133">Transmembrane helix</keyword>
<accession>A0ABD2V3H3</accession>
<dbReference type="PANTHER" id="PTHR36721:SF1">
    <property type="entry name" value="OS04G0446401 PROTEIN"/>
    <property type="match status" value="1"/>
</dbReference>
<evidence type="ECO:0000256" key="1">
    <source>
        <dbReference type="SAM" id="MobiDB-lite"/>
    </source>
</evidence>
<comment type="caution">
    <text evidence="4">The sequence shown here is derived from an EMBL/GenBank/DDBJ whole genome shotgun (WGS) entry which is preliminary data.</text>
</comment>
<evidence type="ECO:0000313" key="4">
    <source>
        <dbReference type="EMBL" id="KAL3375709.1"/>
    </source>
</evidence>
<keyword evidence="3" id="KW-0732">Signal</keyword>
<feature type="compositionally biased region" description="Basic and acidic residues" evidence="1">
    <location>
        <begin position="59"/>
        <end position="74"/>
    </location>
</feature>
<evidence type="ECO:0000313" key="5">
    <source>
        <dbReference type="Proteomes" id="UP001627284"/>
    </source>
</evidence>
<feature type="signal peptide" evidence="3">
    <location>
        <begin position="1"/>
        <end position="26"/>
    </location>
</feature>
<gene>
    <name evidence="4" type="ORF">AABB24_006929</name>
</gene>
<evidence type="ECO:0000256" key="3">
    <source>
        <dbReference type="SAM" id="SignalP"/>
    </source>
</evidence>
<keyword evidence="5" id="KW-1185">Reference proteome</keyword>
<keyword evidence="2" id="KW-0472">Membrane</keyword>
<reference evidence="4 5" key="1">
    <citation type="submission" date="2024-05" db="EMBL/GenBank/DDBJ databases">
        <title>De novo assembly of an allotetraploid wild potato.</title>
        <authorList>
            <person name="Hosaka A.J."/>
        </authorList>
    </citation>
    <scope>NUCLEOTIDE SEQUENCE [LARGE SCALE GENOMIC DNA]</scope>
    <source>
        <tissue evidence="4">Young leaves</tissue>
    </source>
</reference>
<keyword evidence="2" id="KW-0812">Transmembrane</keyword>
<feature type="transmembrane region" description="Helical" evidence="2">
    <location>
        <begin position="94"/>
        <end position="115"/>
    </location>
</feature>
<feature type="compositionally biased region" description="Pro residues" evidence="1">
    <location>
        <begin position="35"/>
        <end position="57"/>
    </location>
</feature>
<organism evidence="4 5">
    <name type="scientific">Solanum stoloniferum</name>
    <dbReference type="NCBI Taxonomy" id="62892"/>
    <lineage>
        <taxon>Eukaryota</taxon>
        <taxon>Viridiplantae</taxon>
        <taxon>Streptophyta</taxon>
        <taxon>Embryophyta</taxon>
        <taxon>Tracheophyta</taxon>
        <taxon>Spermatophyta</taxon>
        <taxon>Magnoliopsida</taxon>
        <taxon>eudicotyledons</taxon>
        <taxon>Gunneridae</taxon>
        <taxon>Pentapetalae</taxon>
        <taxon>asterids</taxon>
        <taxon>lamiids</taxon>
        <taxon>Solanales</taxon>
        <taxon>Solanaceae</taxon>
        <taxon>Solanoideae</taxon>
        <taxon>Solaneae</taxon>
        <taxon>Solanum</taxon>
    </lineage>
</organism>
<protein>
    <submittedName>
        <fullName evidence="4">Uncharacterized protein</fullName>
    </submittedName>
</protein>
<dbReference type="AlphaFoldDB" id="A0ABD2V3H3"/>
<sequence>MDPSLSTWVIFILGVFFCLFSLPVQSQGNVNSPNLQPPPPPESEKSPPPPPPPPPPKIKSSEKEHSHHPQDHRKSNVKLSPPQKETKLNWGKRLGLMFVGIAAILQICVVAFIIIKRRQLLKAHSGF</sequence>
<feature type="chain" id="PRO_5044811970" evidence="3">
    <location>
        <begin position="27"/>
        <end position="127"/>
    </location>
</feature>
<dbReference type="EMBL" id="JBJKTR010000003">
    <property type="protein sequence ID" value="KAL3375709.1"/>
    <property type="molecule type" value="Genomic_DNA"/>
</dbReference>
<name>A0ABD2V3H3_9SOLN</name>